<dbReference type="GO" id="GO:0032259">
    <property type="term" value="P:methylation"/>
    <property type="evidence" value="ECO:0007669"/>
    <property type="project" value="UniProtKB-KW"/>
</dbReference>
<dbReference type="Proteomes" id="UP000710385">
    <property type="component" value="Unassembled WGS sequence"/>
</dbReference>
<evidence type="ECO:0000256" key="1">
    <source>
        <dbReference type="ARBA" id="ARBA00022603"/>
    </source>
</evidence>
<sequence>MVVPPVMKTALWAAALRARSANDPQSLVADPFAIRLIGEDGLAEGLAYEQKHGAGIHMLRRTRLFDDLILRIIGERSVGTVLYPGSGLDTRPYRLALPASLTWIEIDFPNVLNWKAQALAGHDPACKLIRAPADLTKPHAVQEAVKDIPTEGKCLIVMENLLHYLDGLQTQNFFQDIRSFGSANMVLVDIGSPALPTSTLGKVMFGELEKAGSQRAGIADIAAFAGHAGYRVLQSFPLFALRGAPDSWKETAPWYVSRAKQDLLRIVVLERT</sequence>
<dbReference type="AlphaFoldDB" id="A0A928Y6T3"/>
<dbReference type="InterPro" id="IPR029063">
    <property type="entry name" value="SAM-dependent_MTases_sf"/>
</dbReference>
<dbReference type="GO" id="GO:0008168">
    <property type="term" value="F:methyltransferase activity"/>
    <property type="evidence" value="ECO:0007669"/>
    <property type="project" value="UniProtKB-KW"/>
</dbReference>
<accession>A0A928Y6T3</accession>
<keyword evidence="2" id="KW-0808">Transferase</keyword>
<gene>
    <name evidence="3" type="ORF">HS096_03605</name>
</gene>
<dbReference type="InterPro" id="IPR007213">
    <property type="entry name" value="Ppm1/Ppm2/Tcmp"/>
</dbReference>
<dbReference type="PANTHER" id="PTHR43619">
    <property type="entry name" value="S-ADENOSYL-L-METHIONINE-DEPENDENT METHYLTRANSFERASE YKTD-RELATED"/>
    <property type="match status" value="1"/>
</dbReference>
<dbReference type="EMBL" id="JABTTY010000001">
    <property type="protein sequence ID" value="MBE7525444.1"/>
    <property type="molecule type" value="Genomic_DNA"/>
</dbReference>
<dbReference type="Pfam" id="PF04072">
    <property type="entry name" value="LCM"/>
    <property type="match status" value="1"/>
</dbReference>
<organism evidence="3 4">
    <name type="scientific">candidate division WWE3 bacterium</name>
    <dbReference type="NCBI Taxonomy" id="2053526"/>
    <lineage>
        <taxon>Bacteria</taxon>
        <taxon>Katanobacteria</taxon>
    </lineage>
</organism>
<dbReference type="Gene3D" id="3.40.50.150">
    <property type="entry name" value="Vaccinia Virus protein VP39"/>
    <property type="match status" value="1"/>
</dbReference>
<dbReference type="PANTHER" id="PTHR43619:SF2">
    <property type="entry name" value="S-ADENOSYL-L-METHIONINE-DEPENDENT METHYLTRANSFERASES SUPERFAMILY PROTEIN"/>
    <property type="match status" value="1"/>
</dbReference>
<proteinExistence type="predicted"/>
<protein>
    <submittedName>
        <fullName evidence="3">Class I SAM-dependent methyltransferase</fullName>
    </submittedName>
</protein>
<evidence type="ECO:0000313" key="4">
    <source>
        <dbReference type="Proteomes" id="UP000710385"/>
    </source>
</evidence>
<evidence type="ECO:0000256" key="2">
    <source>
        <dbReference type="ARBA" id="ARBA00022679"/>
    </source>
</evidence>
<evidence type="ECO:0000313" key="3">
    <source>
        <dbReference type="EMBL" id="MBE7525444.1"/>
    </source>
</evidence>
<dbReference type="SUPFAM" id="SSF53335">
    <property type="entry name" value="S-adenosyl-L-methionine-dependent methyltransferases"/>
    <property type="match status" value="1"/>
</dbReference>
<reference evidence="3" key="1">
    <citation type="submission" date="2020-05" db="EMBL/GenBank/DDBJ databases">
        <title>High-Quality Genomes of Partial-Nitritation/Anammox System by Hierarchical Clustering Based Hybrid Assembly.</title>
        <authorList>
            <person name="Liu L."/>
            <person name="Wang Y."/>
            <person name="Che Y."/>
            <person name="Chen Y."/>
            <person name="Xia Y."/>
            <person name="Luo R."/>
            <person name="Cheng S.H."/>
            <person name="Zheng C."/>
            <person name="Zhang T."/>
        </authorList>
    </citation>
    <scope>NUCLEOTIDE SEQUENCE</scope>
    <source>
        <strain evidence="3">H1_PAT1</strain>
    </source>
</reference>
<comment type="caution">
    <text evidence="3">The sequence shown here is derived from an EMBL/GenBank/DDBJ whole genome shotgun (WGS) entry which is preliminary data.</text>
</comment>
<name>A0A928Y6T3_UNCKA</name>
<keyword evidence="1 3" id="KW-0489">Methyltransferase</keyword>